<feature type="region of interest" description="Disordered" evidence="1">
    <location>
        <begin position="129"/>
        <end position="151"/>
    </location>
</feature>
<name>A0A4Z2FTI8_9TELE</name>
<dbReference type="Proteomes" id="UP000314294">
    <property type="component" value="Unassembled WGS sequence"/>
</dbReference>
<proteinExistence type="predicted"/>
<organism evidence="2 3">
    <name type="scientific">Liparis tanakae</name>
    <name type="common">Tanaka's snailfish</name>
    <dbReference type="NCBI Taxonomy" id="230148"/>
    <lineage>
        <taxon>Eukaryota</taxon>
        <taxon>Metazoa</taxon>
        <taxon>Chordata</taxon>
        <taxon>Craniata</taxon>
        <taxon>Vertebrata</taxon>
        <taxon>Euteleostomi</taxon>
        <taxon>Actinopterygii</taxon>
        <taxon>Neopterygii</taxon>
        <taxon>Teleostei</taxon>
        <taxon>Neoteleostei</taxon>
        <taxon>Acanthomorphata</taxon>
        <taxon>Eupercaria</taxon>
        <taxon>Perciformes</taxon>
        <taxon>Cottioidei</taxon>
        <taxon>Cottales</taxon>
        <taxon>Liparidae</taxon>
        <taxon>Liparis</taxon>
    </lineage>
</organism>
<comment type="caution">
    <text evidence="2">The sequence shown here is derived from an EMBL/GenBank/DDBJ whole genome shotgun (WGS) entry which is preliminary data.</text>
</comment>
<accession>A0A4Z2FTI8</accession>
<reference evidence="2 3" key="1">
    <citation type="submission" date="2019-03" db="EMBL/GenBank/DDBJ databases">
        <title>First draft genome of Liparis tanakae, snailfish: a comprehensive survey of snailfish specific genes.</title>
        <authorList>
            <person name="Kim W."/>
            <person name="Song I."/>
            <person name="Jeong J.-H."/>
            <person name="Kim D."/>
            <person name="Kim S."/>
            <person name="Ryu S."/>
            <person name="Song J.Y."/>
            <person name="Lee S.K."/>
        </authorList>
    </citation>
    <scope>NUCLEOTIDE SEQUENCE [LARGE SCALE GENOMIC DNA]</scope>
    <source>
        <tissue evidence="2">Muscle</tissue>
    </source>
</reference>
<gene>
    <name evidence="2" type="ORF">EYF80_045484</name>
</gene>
<dbReference type="AlphaFoldDB" id="A0A4Z2FTI8"/>
<sequence length="151" mass="16909">MLVVPFKNQRRRLRAECGFRHRRQTDRAQRKESAPYVQAAADVNTDSCSLKVEREKAEGKGRSTYSTPYHLVQSERKCPVPHLGKVFIGTDSKISASVGFFEKRGEQTNGEQVGLSVRKEGEEAREKVKYLSNTSHSSGAVSSRPAALWGR</sequence>
<protein>
    <submittedName>
        <fullName evidence="2">Uncharacterized protein</fullName>
    </submittedName>
</protein>
<evidence type="ECO:0000313" key="3">
    <source>
        <dbReference type="Proteomes" id="UP000314294"/>
    </source>
</evidence>
<keyword evidence="3" id="KW-1185">Reference proteome</keyword>
<dbReference type="EMBL" id="SRLO01000912">
    <property type="protein sequence ID" value="TNN44321.1"/>
    <property type="molecule type" value="Genomic_DNA"/>
</dbReference>
<feature type="compositionally biased region" description="Polar residues" evidence="1">
    <location>
        <begin position="131"/>
        <end position="141"/>
    </location>
</feature>
<evidence type="ECO:0000313" key="2">
    <source>
        <dbReference type="EMBL" id="TNN44321.1"/>
    </source>
</evidence>
<evidence type="ECO:0000256" key="1">
    <source>
        <dbReference type="SAM" id="MobiDB-lite"/>
    </source>
</evidence>